<dbReference type="InterPro" id="IPR043502">
    <property type="entry name" value="DNA/RNA_pol_sf"/>
</dbReference>
<comment type="caution">
    <text evidence="2">The sequence shown here is derived from an EMBL/GenBank/DDBJ whole genome shotgun (WGS) entry which is preliminary data.</text>
</comment>
<dbReference type="PANTHER" id="PTHR11439:SF470">
    <property type="entry name" value="CYSTEINE-RICH RLK (RECEPTOR-LIKE PROTEIN KINASE) 8"/>
    <property type="match status" value="1"/>
</dbReference>
<accession>A0A540MCH9</accession>
<gene>
    <name evidence="2" type="ORF">C1H46_017952</name>
</gene>
<dbReference type="Pfam" id="PF07727">
    <property type="entry name" value="RVT_2"/>
    <property type="match status" value="1"/>
</dbReference>
<evidence type="ECO:0000313" key="3">
    <source>
        <dbReference type="Proteomes" id="UP000315295"/>
    </source>
</evidence>
<sequence>MSLPPGFGRKGETRVCKLHKSLYGLKQASRQWFIKLSCALSKAGYQQSKADYSLFVRNHDGKFTALLVYVDDIILAGNNIQAIEDIKSFLTKQFKLKDLGQLKYFLGIEIARSSKGITLSQRKYALEILEDASYLGAKIATSPMEQNLSLRKDEGQCITDPSSYRRLIGRLIYLTITRHDLVYAVHILSQFMEKPRTPHLEAAHRVLRYIKHTPGQGIFLSARSPIQLNAFCDADWARCRDTRRSTTGYCVFLGESLISWKSKKQNTVSRSSAEAEYRSMAASCCEVTWLKYVLQDLGIKHKHPVKLYCDNQAALHIASNPVFHERTKHIEIDCHLVRERIQSGMIRTSHISTMKQPADIFTKPLSLHQFTTLLHKLGIINIHSNLRGNVKEQTCQKNIAHDFNTCLDS</sequence>
<dbReference type="Proteomes" id="UP000315295">
    <property type="component" value="Unassembled WGS sequence"/>
</dbReference>
<keyword evidence="3" id="KW-1185">Reference proteome</keyword>
<dbReference type="AlphaFoldDB" id="A0A540MCH9"/>
<dbReference type="EMBL" id="VIEB01000292">
    <property type="protein sequence ID" value="TQD96457.1"/>
    <property type="molecule type" value="Genomic_DNA"/>
</dbReference>
<protein>
    <recommendedName>
        <fullName evidence="1">Reverse transcriptase Ty1/copia-type domain-containing protein</fullName>
    </recommendedName>
</protein>
<feature type="domain" description="Reverse transcriptase Ty1/copia-type" evidence="1">
    <location>
        <begin position="2"/>
        <end position="145"/>
    </location>
</feature>
<dbReference type="CDD" id="cd09272">
    <property type="entry name" value="RNase_HI_RT_Ty1"/>
    <property type="match status" value="1"/>
</dbReference>
<dbReference type="InterPro" id="IPR013103">
    <property type="entry name" value="RVT_2"/>
</dbReference>
<organism evidence="2 3">
    <name type="scientific">Malus baccata</name>
    <name type="common">Siberian crab apple</name>
    <name type="synonym">Pyrus baccata</name>
    <dbReference type="NCBI Taxonomy" id="106549"/>
    <lineage>
        <taxon>Eukaryota</taxon>
        <taxon>Viridiplantae</taxon>
        <taxon>Streptophyta</taxon>
        <taxon>Embryophyta</taxon>
        <taxon>Tracheophyta</taxon>
        <taxon>Spermatophyta</taxon>
        <taxon>Magnoliopsida</taxon>
        <taxon>eudicotyledons</taxon>
        <taxon>Gunneridae</taxon>
        <taxon>Pentapetalae</taxon>
        <taxon>rosids</taxon>
        <taxon>fabids</taxon>
        <taxon>Rosales</taxon>
        <taxon>Rosaceae</taxon>
        <taxon>Amygdaloideae</taxon>
        <taxon>Maleae</taxon>
        <taxon>Malus</taxon>
    </lineage>
</organism>
<evidence type="ECO:0000313" key="2">
    <source>
        <dbReference type="EMBL" id="TQD96457.1"/>
    </source>
</evidence>
<dbReference type="SUPFAM" id="SSF56672">
    <property type="entry name" value="DNA/RNA polymerases"/>
    <property type="match status" value="1"/>
</dbReference>
<evidence type="ECO:0000259" key="1">
    <source>
        <dbReference type="Pfam" id="PF07727"/>
    </source>
</evidence>
<dbReference type="PANTHER" id="PTHR11439">
    <property type="entry name" value="GAG-POL-RELATED RETROTRANSPOSON"/>
    <property type="match status" value="1"/>
</dbReference>
<dbReference type="STRING" id="106549.A0A540MCH9"/>
<name>A0A540MCH9_MALBA</name>
<proteinExistence type="predicted"/>
<reference evidence="2 3" key="1">
    <citation type="journal article" date="2019" name="G3 (Bethesda)">
        <title>Sequencing of a Wild Apple (Malus baccata) Genome Unravels the Differences Between Cultivated and Wild Apple Species Regarding Disease Resistance and Cold Tolerance.</title>
        <authorList>
            <person name="Chen X."/>
        </authorList>
    </citation>
    <scope>NUCLEOTIDE SEQUENCE [LARGE SCALE GENOMIC DNA]</scope>
    <source>
        <strain evidence="3">cv. Shandingzi</strain>
        <tissue evidence="2">Leaves</tissue>
    </source>
</reference>